<protein>
    <submittedName>
        <fullName evidence="2">Uncharacterized protein</fullName>
    </submittedName>
</protein>
<dbReference type="PANTHER" id="PTHR16489">
    <property type="entry name" value="GH11727P"/>
    <property type="match status" value="1"/>
</dbReference>
<dbReference type="GO" id="GO:0005783">
    <property type="term" value="C:endoplasmic reticulum"/>
    <property type="evidence" value="ECO:0007669"/>
    <property type="project" value="TreeGrafter"/>
</dbReference>
<dbReference type="GO" id="GO:0034976">
    <property type="term" value="P:response to endoplasmic reticulum stress"/>
    <property type="evidence" value="ECO:0007669"/>
    <property type="project" value="TreeGrafter"/>
</dbReference>
<accession>A0A7R9I166</accession>
<organism evidence="2">
    <name type="scientific">Timema bartmani</name>
    <dbReference type="NCBI Taxonomy" id="61472"/>
    <lineage>
        <taxon>Eukaryota</taxon>
        <taxon>Metazoa</taxon>
        <taxon>Ecdysozoa</taxon>
        <taxon>Arthropoda</taxon>
        <taxon>Hexapoda</taxon>
        <taxon>Insecta</taxon>
        <taxon>Pterygota</taxon>
        <taxon>Neoptera</taxon>
        <taxon>Polyneoptera</taxon>
        <taxon>Phasmatodea</taxon>
        <taxon>Timematodea</taxon>
        <taxon>Timematoidea</taxon>
        <taxon>Timematidae</taxon>
        <taxon>Timema</taxon>
    </lineage>
</organism>
<evidence type="ECO:0000313" key="2">
    <source>
        <dbReference type="EMBL" id="CAD7443570.1"/>
    </source>
</evidence>
<proteinExistence type="predicted"/>
<dbReference type="EMBL" id="OD566207">
    <property type="protein sequence ID" value="CAD7443570.1"/>
    <property type="molecule type" value="Genomic_DNA"/>
</dbReference>
<dbReference type="InterPro" id="IPR051254">
    <property type="entry name" value="PPP1R15"/>
</dbReference>
<dbReference type="AlphaFoldDB" id="A0A7R9I166"/>
<name>A0A7R9I166_9NEOP</name>
<sequence>MCFCTVSDNLDHQAHTVWAHMAPILKKSAKVGHGKGPLDGVGEALKRGADKKVAHGADITKSSEFVAAMADSSIILFEINSKEIYRFKREVAQSNIPAIDEIMKDLVLQHQEHLKIVLQILLQPLVFQYPVFSQKVSFAVGDSLTTIHLMIAWDYAYRAARIGPWEQIARDRTRFQARINQMEDILKPVEEEGKKTEKPSDPGYSSTQNSLFPLHQSPLFVYAPNTPDPHLLLALSSGINITGTSQTSLNKTHPTKRPHLNNSNAPTSRSIAEELLKHFLDGISPLPLSKLIQLKMGGPNFQDYMVFGDLIVIVITNIGNDDREFESRKKKVYFKSILEDGKCREVVHSVGGWFEPPNPDYGLVIDQGGAKVK</sequence>
<feature type="compositionally biased region" description="Basic and acidic residues" evidence="1">
    <location>
        <begin position="187"/>
        <end position="200"/>
    </location>
</feature>
<gene>
    <name evidence="2" type="ORF">TBIB3V08_LOCUS5972</name>
</gene>
<dbReference type="GO" id="GO:0000164">
    <property type="term" value="C:protein phosphatase type 1 complex"/>
    <property type="evidence" value="ECO:0007669"/>
    <property type="project" value="TreeGrafter"/>
</dbReference>
<feature type="region of interest" description="Disordered" evidence="1">
    <location>
        <begin position="187"/>
        <end position="208"/>
    </location>
</feature>
<reference evidence="2" key="1">
    <citation type="submission" date="2020-11" db="EMBL/GenBank/DDBJ databases">
        <authorList>
            <person name="Tran Van P."/>
        </authorList>
    </citation>
    <scope>NUCLEOTIDE SEQUENCE</scope>
</reference>
<evidence type="ECO:0000256" key="1">
    <source>
        <dbReference type="SAM" id="MobiDB-lite"/>
    </source>
</evidence>
<dbReference type="GO" id="GO:0019888">
    <property type="term" value="F:protein phosphatase regulator activity"/>
    <property type="evidence" value="ECO:0007669"/>
    <property type="project" value="TreeGrafter"/>
</dbReference>
<dbReference type="PANTHER" id="PTHR16489:SF12">
    <property type="entry name" value="GH11727P"/>
    <property type="match status" value="1"/>
</dbReference>